<evidence type="ECO:0000313" key="2">
    <source>
        <dbReference type="EMBL" id="JAV95751.1"/>
    </source>
</evidence>
<reference evidence="2" key="1">
    <citation type="journal article" date="2016" name="Sci. Rep.">
        <title>Molecular characterization of firefly nuptial gifts: a multi-omics approach sheds light on postcopulatory sexual selection.</title>
        <authorList>
            <person name="Al-Wathiqui N."/>
            <person name="Fallon T.R."/>
            <person name="South A."/>
            <person name="Weng J.K."/>
            <person name="Lewis S.M."/>
        </authorList>
    </citation>
    <scope>NUCLEOTIDE SEQUENCE</scope>
</reference>
<gene>
    <name evidence="3" type="ORF">PPYR_13263</name>
</gene>
<proteinExistence type="predicted"/>
<dbReference type="Proteomes" id="UP000327044">
    <property type="component" value="Unassembled WGS sequence"/>
</dbReference>
<accession>A0A1Y1ND09</accession>
<dbReference type="InterPro" id="IPR006886">
    <property type="entry name" value="RNA_pol_III_Rpc5"/>
</dbReference>
<feature type="compositionally biased region" description="Basic and acidic residues" evidence="1">
    <location>
        <begin position="158"/>
        <end position="170"/>
    </location>
</feature>
<dbReference type="OrthoDB" id="340681at2759"/>
<dbReference type="AlphaFoldDB" id="A0A1Y1ND09"/>
<dbReference type="Pfam" id="PF04801">
    <property type="entry name" value="RPC5"/>
    <property type="match status" value="1"/>
</dbReference>
<protein>
    <recommendedName>
        <fullName evidence="5">DNA-directed RNA polymerase III subunit RPC5</fullName>
    </recommendedName>
</protein>
<evidence type="ECO:0000256" key="1">
    <source>
        <dbReference type="SAM" id="MobiDB-lite"/>
    </source>
</evidence>
<dbReference type="EMBL" id="VVIM01000009">
    <property type="protein sequence ID" value="KAB0793643.1"/>
    <property type="molecule type" value="Genomic_DNA"/>
</dbReference>
<dbReference type="PANTHER" id="PTHR12069">
    <property type="entry name" value="DNA-DIRECTED RNA POLYMERASES III 80 KDA POLYPEPTIDE RNA POLYMERASE III SUBUNIT 5"/>
    <property type="match status" value="1"/>
</dbReference>
<organism evidence="2">
    <name type="scientific">Photinus pyralis</name>
    <name type="common">Common eastern firefly</name>
    <name type="synonym">Lampyris pyralis</name>
    <dbReference type="NCBI Taxonomy" id="7054"/>
    <lineage>
        <taxon>Eukaryota</taxon>
        <taxon>Metazoa</taxon>
        <taxon>Ecdysozoa</taxon>
        <taxon>Arthropoda</taxon>
        <taxon>Hexapoda</taxon>
        <taxon>Insecta</taxon>
        <taxon>Pterygota</taxon>
        <taxon>Neoptera</taxon>
        <taxon>Endopterygota</taxon>
        <taxon>Coleoptera</taxon>
        <taxon>Polyphaga</taxon>
        <taxon>Elateriformia</taxon>
        <taxon>Elateroidea</taxon>
        <taxon>Lampyridae</taxon>
        <taxon>Lampyrinae</taxon>
        <taxon>Photinus</taxon>
    </lineage>
</organism>
<reference evidence="3" key="3">
    <citation type="submission" date="2019-08" db="EMBL/GenBank/DDBJ databases">
        <authorList>
            <consortium name="Photinus pyralis genome working group"/>
            <person name="Fallon T.R."/>
            <person name="Sander Lower S.E."/>
            <person name="Weng J.-K."/>
        </authorList>
    </citation>
    <scope>NUCLEOTIDE SEQUENCE</scope>
    <source>
        <strain evidence="3">1611_PpyrPB1</strain>
        <tissue evidence="3">Whole body</tissue>
    </source>
</reference>
<reference evidence="3 4" key="2">
    <citation type="journal article" date="2018" name="Elife">
        <title>Firefly genomes illuminate parallel origins of bioluminescence in beetles.</title>
        <authorList>
            <person name="Fallon T.R."/>
            <person name="Lower S.E."/>
            <person name="Chang C.H."/>
            <person name="Bessho-Uehara M."/>
            <person name="Martin G.J."/>
            <person name="Bewick A.J."/>
            <person name="Behringer M."/>
            <person name="Debat H.J."/>
            <person name="Wong I."/>
            <person name="Day J.C."/>
            <person name="Suvorov A."/>
            <person name="Silva C.J."/>
            <person name="Stanger-Hall K.F."/>
            <person name="Hall D.W."/>
            <person name="Schmitz R.J."/>
            <person name="Nelson D.R."/>
            <person name="Lewis S.M."/>
            <person name="Shigenobu S."/>
            <person name="Bybee S.M."/>
            <person name="Larracuente A.M."/>
            <person name="Oba Y."/>
            <person name="Weng J.K."/>
        </authorList>
    </citation>
    <scope>NUCLEOTIDE SEQUENCE [LARGE SCALE GENOMIC DNA]</scope>
    <source>
        <strain evidence="3">1611_PpyrPB1</strain>
        <tissue evidence="3">Whole body</tissue>
    </source>
</reference>
<evidence type="ECO:0000313" key="3">
    <source>
        <dbReference type="EMBL" id="KAB0793643.1"/>
    </source>
</evidence>
<dbReference type="FunCoup" id="A0A1Y1ND09">
    <property type="interactions" value="1467"/>
</dbReference>
<evidence type="ECO:0008006" key="5">
    <source>
        <dbReference type="Google" id="ProtNLM"/>
    </source>
</evidence>
<dbReference type="GO" id="GO:0042797">
    <property type="term" value="P:tRNA transcription by RNA polymerase III"/>
    <property type="evidence" value="ECO:0007669"/>
    <property type="project" value="TreeGrafter"/>
</dbReference>
<dbReference type="PANTHER" id="PTHR12069:SF0">
    <property type="entry name" value="DNA-DIRECTED RNA POLYMERASE III SUBUNIT RPC5"/>
    <property type="match status" value="1"/>
</dbReference>
<keyword evidence="4" id="KW-1185">Reference proteome</keyword>
<feature type="region of interest" description="Disordered" evidence="1">
    <location>
        <begin position="158"/>
        <end position="179"/>
    </location>
</feature>
<evidence type="ECO:0000313" key="4">
    <source>
        <dbReference type="Proteomes" id="UP000327044"/>
    </source>
</evidence>
<dbReference type="InParanoid" id="A0A1Y1ND09"/>
<dbReference type="EMBL" id="GEZM01006485">
    <property type="protein sequence ID" value="JAV95751.1"/>
    <property type="molecule type" value="Transcribed_RNA"/>
</dbReference>
<feature type="compositionally biased region" description="Basic and acidic residues" evidence="1">
    <location>
        <begin position="458"/>
        <end position="485"/>
    </location>
</feature>
<dbReference type="GO" id="GO:0005666">
    <property type="term" value="C:RNA polymerase III complex"/>
    <property type="evidence" value="ECO:0007669"/>
    <property type="project" value="TreeGrafter"/>
</dbReference>
<name>A0A1Y1ND09_PHOPY</name>
<sequence length="507" mass="58185">MDEVEDAHTANTPNSDDPVIKEIPVFLSKRLEDQLYLFQYPLRPTTNKLPDVKKCFIKPNNETVKLEVQLDVVSPNFDIGKAEDVALRVDGPAEHRKRDKEVFFKNNLLDKIEYVSSKVGDNVERYGIGIFDGQEYHITPLKGLLRLKPYYPHLDREAKKKVDAKQKEEPAPSTSTAKQVTVKFSQGGDAEKWKKLNENSYKAIMQRQAEEKWIECDWKPQKSELSKLEKMKLFAEESRETVSSTEETDNIVDYLKRLVPEDKEHAISLPSLPSNVVSFNSLRVLPLLEQCKLLLKDAKIMTFQQLTMLLTGCEGLTADSLLKVLPQVAVLVRGNWVVKSEILFPNGSFSSVSGVPADIMCRARDYVLILFTKQQYIERRKVSAIIKVPSEETKEIFTGVSKLRYSKGWELNLPIDSEFIKKYPEVVNKQSSLWEMREVQLNNFFHTNKEKRRRKSKSVSEDSAKIAKKDGQTHVRDNHLSDSAETDKVKRIKTIKLNDVNHKDEVS</sequence>
<feature type="region of interest" description="Disordered" evidence="1">
    <location>
        <begin position="450"/>
        <end position="485"/>
    </location>
</feature>